<reference evidence="2" key="2">
    <citation type="submission" date="2023-06" db="EMBL/GenBank/DDBJ databases">
        <authorList>
            <person name="Swenson N.G."/>
            <person name="Wegrzyn J.L."/>
            <person name="Mcevoy S.L."/>
        </authorList>
    </citation>
    <scope>NUCLEOTIDE SEQUENCE</scope>
    <source>
        <strain evidence="2">NS2018</strain>
        <tissue evidence="2">Leaf</tissue>
    </source>
</reference>
<dbReference type="PANTHER" id="PTHR11177:SF362">
    <property type="entry name" value="CLASS V CHITINASE-LIKE"/>
    <property type="match status" value="1"/>
</dbReference>
<dbReference type="Proteomes" id="UP001168877">
    <property type="component" value="Unassembled WGS sequence"/>
</dbReference>
<dbReference type="Gene3D" id="3.20.20.80">
    <property type="entry name" value="Glycosidases"/>
    <property type="match status" value="1"/>
</dbReference>
<keyword evidence="3" id="KW-1185">Reference proteome</keyword>
<dbReference type="GO" id="GO:0008061">
    <property type="term" value="F:chitin binding"/>
    <property type="evidence" value="ECO:0007669"/>
    <property type="project" value="InterPro"/>
</dbReference>
<protein>
    <recommendedName>
        <fullName evidence="1">GH18 domain-containing protein</fullName>
    </recommendedName>
</protein>
<organism evidence="2 3">
    <name type="scientific">Acer saccharum</name>
    <name type="common">Sugar maple</name>
    <dbReference type="NCBI Taxonomy" id="4024"/>
    <lineage>
        <taxon>Eukaryota</taxon>
        <taxon>Viridiplantae</taxon>
        <taxon>Streptophyta</taxon>
        <taxon>Embryophyta</taxon>
        <taxon>Tracheophyta</taxon>
        <taxon>Spermatophyta</taxon>
        <taxon>Magnoliopsida</taxon>
        <taxon>eudicotyledons</taxon>
        <taxon>Gunneridae</taxon>
        <taxon>Pentapetalae</taxon>
        <taxon>rosids</taxon>
        <taxon>malvids</taxon>
        <taxon>Sapindales</taxon>
        <taxon>Sapindaceae</taxon>
        <taxon>Hippocastanoideae</taxon>
        <taxon>Acereae</taxon>
        <taxon>Acer</taxon>
    </lineage>
</organism>
<reference evidence="2" key="1">
    <citation type="journal article" date="2022" name="Plant J.">
        <title>Strategies of tolerance reflected in two North American maple genomes.</title>
        <authorList>
            <person name="McEvoy S.L."/>
            <person name="Sezen U.U."/>
            <person name="Trouern-Trend A."/>
            <person name="McMahon S.M."/>
            <person name="Schaberg P.G."/>
            <person name="Yang J."/>
            <person name="Wegrzyn J.L."/>
            <person name="Swenson N.G."/>
        </authorList>
    </citation>
    <scope>NUCLEOTIDE SEQUENCE</scope>
    <source>
        <strain evidence="2">NS2018</strain>
    </source>
</reference>
<dbReference type="GO" id="GO:0004568">
    <property type="term" value="F:chitinase activity"/>
    <property type="evidence" value="ECO:0007669"/>
    <property type="project" value="TreeGrafter"/>
</dbReference>
<comment type="caution">
    <text evidence="2">The sequence shown here is derived from an EMBL/GenBank/DDBJ whole genome shotgun (WGS) entry which is preliminary data.</text>
</comment>
<dbReference type="AlphaFoldDB" id="A0AA39RY31"/>
<gene>
    <name evidence="2" type="ORF">LWI29_036562</name>
</gene>
<dbReference type="Pfam" id="PF00704">
    <property type="entry name" value="Glyco_hydro_18"/>
    <property type="match status" value="1"/>
</dbReference>
<dbReference type="SUPFAM" id="SSF51445">
    <property type="entry name" value="(Trans)glycosidases"/>
    <property type="match status" value="1"/>
</dbReference>
<dbReference type="GO" id="GO:0005975">
    <property type="term" value="P:carbohydrate metabolic process"/>
    <property type="evidence" value="ECO:0007669"/>
    <property type="project" value="InterPro"/>
</dbReference>
<evidence type="ECO:0000313" key="2">
    <source>
        <dbReference type="EMBL" id="KAK0583402.1"/>
    </source>
</evidence>
<dbReference type="FunFam" id="3.10.50.10:FF:000015">
    <property type="entry name" value="Chitotriosidase-1"/>
    <property type="match status" value="1"/>
</dbReference>
<dbReference type="GO" id="GO:0006032">
    <property type="term" value="P:chitin catabolic process"/>
    <property type="evidence" value="ECO:0007669"/>
    <property type="project" value="TreeGrafter"/>
</dbReference>
<dbReference type="PROSITE" id="PS51910">
    <property type="entry name" value="GH18_2"/>
    <property type="match status" value="1"/>
</dbReference>
<dbReference type="SMART" id="SM00636">
    <property type="entry name" value="Glyco_18"/>
    <property type="match status" value="1"/>
</dbReference>
<evidence type="ECO:0000259" key="1">
    <source>
        <dbReference type="PROSITE" id="PS51910"/>
    </source>
</evidence>
<dbReference type="Gene3D" id="3.10.50.10">
    <property type="match status" value="1"/>
</dbReference>
<dbReference type="GO" id="GO:0005576">
    <property type="term" value="C:extracellular region"/>
    <property type="evidence" value="ECO:0007669"/>
    <property type="project" value="TreeGrafter"/>
</dbReference>
<dbReference type="InterPro" id="IPR029070">
    <property type="entry name" value="Chitinase_insertion_sf"/>
</dbReference>
<sequence length="244" mass="27453">MYLPIIPSLGSYPVDSIQQFVNWVHVVAHDYSTPNGSNVTGAHAALYDPTNFLNTDYGINAWTDAGLSANKLVLCLPFYGYAWTLVNPEDNGIGAPAIGPAIRNGGSMKYKEIQNYIKIYGDGAKVLYSATYVVNYCRIGSVWIGFDDVEVVRTKVLYIKEKKLRGYFVWQVTFDDNWVLSQAAAEVVQMKVSVDNYKNGKKKVVTAIINNHFDYQYCSCSATNMLFDILQADYKTQIKNWGFR</sequence>
<feature type="domain" description="GH18" evidence="1">
    <location>
        <begin position="1"/>
        <end position="191"/>
    </location>
</feature>
<dbReference type="PANTHER" id="PTHR11177">
    <property type="entry name" value="CHITINASE"/>
    <property type="match status" value="1"/>
</dbReference>
<accession>A0AA39RY31</accession>
<name>A0AA39RY31_ACESA</name>
<dbReference type="InterPro" id="IPR017853">
    <property type="entry name" value="GH"/>
</dbReference>
<proteinExistence type="predicted"/>
<dbReference type="InterPro" id="IPR001223">
    <property type="entry name" value="Glyco_hydro18_cat"/>
</dbReference>
<dbReference type="SUPFAM" id="SSF54556">
    <property type="entry name" value="Chitinase insertion domain"/>
    <property type="match status" value="1"/>
</dbReference>
<dbReference type="InterPro" id="IPR011583">
    <property type="entry name" value="Chitinase_II/V-like_cat"/>
</dbReference>
<dbReference type="InterPro" id="IPR050314">
    <property type="entry name" value="Glycosyl_Hydrlase_18"/>
</dbReference>
<dbReference type="EMBL" id="JAUESC010000384">
    <property type="protein sequence ID" value="KAK0583402.1"/>
    <property type="molecule type" value="Genomic_DNA"/>
</dbReference>
<evidence type="ECO:0000313" key="3">
    <source>
        <dbReference type="Proteomes" id="UP001168877"/>
    </source>
</evidence>